<dbReference type="AlphaFoldDB" id="A0AAD5X8B2"/>
<keyword evidence="10" id="KW-1185">Reference proteome</keyword>
<dbReference type="Pfam" id="PF05241">
    <property type="entry name" value="EBP"/>
    <property type="match status" value="1"/>
</dbReference>
<comment type="subcellular location">
    <subcellularLocation>
        <location evidence="1">Endoplasmic reticulum membrane</location>
        <topology evidence="1">Multi-pass membrane protein</topology>
    </subcellularLocation>
</comment>
<evidence type="ECO:0000256" key="6">
    <source>
        <dbReference type="ARBA" id="ARBA00023136"/>
    </source>
</evidence>
<reference evidence="9" key="1">
    <citation type="submission" date="2020-05" db="EMBL/GenBank/DDBJ databases">
        <title>Phylogenomic resolution of chytrid fungi.</title>
        <authorList>
            <person name="Stajich J.E."/>
            <person name="Amses K."/>
            <person name="Simmons R."/>
            <person name="Seto K."/>
            <person name="Myers J."/>
            <person name="Bonds A."/>
            <person name="Quandt C.A."/>
            <person name="Barry K."/>
            <person name="Liu P."/>
            <person name="Grigoriev I."/>
            <person name="Longcore J.E."/>
            <person name="James T.Y."/>
        </authorList>
    </citation>
    <scope>NUCLEOTIDE SEQUENCE</scope>
    <source>
        <strain evidence="9">JEL0318</strain>
    </source>
</reference>
<evidence type="ECO:0000256" key="4">
    <source>
        <dbReference type="ARBA" id="ARBA00022824"/>
    </source>
</evidence>
<feature type="transmembrane region" description="Helical" evidence="7">
    <location>
        <begin position="12"/>
        <end position="34"/>
    </location>
</feature>
<feature type="transmembrane region" description="Helical" evidence="7">
    <location>
        <begin position="138"/>
        <end position="155"/>
    </location>
</feature>
<dbReference type="EMBL" id="JADGJD010000114">
    <property type="protein sequence ID" value="KAJ3054808.1"/>
    <property type="molecule type" value="Genomic_DNA"/>
</dbReference>
<keyword evidence="5 7" id="KW-1133">Transmembrane helix</keyword>
<feature type="domain" description="EXPERA" evidence="8">
    <location>
        <begin position="10"/>
        <end position="154"/>
    </location>
</feature>
<gene>
    <name evidence="9" type="primary">TMEM97</name>
    <name evidence="9" type="ORF">HK097_000733</name>
</gene>
<evidence type="ECO:0000313" key="10">
    <source>
        <dbReference type="Proteomes" id="UP001212841"/>
    </source>
</evidence>
<dbReference type="PROSITE" id="PS51751">
    <property type="entry name" value="EXPERA"/>
    <property type="match status" value="1"/>
</dbReference>
<feature type="transmembrane region" description="Helical" evidence="7">
    <location>
        <begin position="70"/>
        <end position="92"/>
    </location>
</feature>
<evidence type="ECO:0000256" key="5">
    <source>
        <dbReference type="ARBA" id="ARBA00022989"/>
    </source>
</evidence>
<feature type="transmembrane region" description="Helical" evidence="7">
    <location>
        <begin position="104"/>
        <end position="126"/>
    </location>
</feature>
<name>A0AAD5X8B2_9FUNG</name>
<keyword evidence="6 7" id="KW-0472">Membrane</keyword>
<sequence length="180" mass="20730">MARSLFSRPLDIIFLFYFITHIPSTVLLSPQTLLPPHWVPAFMKEAMRTWVGMSGDPWMAQSLAGKPVDWWFKGIIAFGELPISLPFFFYLIHGLWNDRAQIRIPAIIYSSHVATTLIPILSEIFFAHPELSEDQRRMLVAAYLPYLVIPLLFLFRMTVGFEDWRSGAGDDLAFARKKRA</sequence>
<dbReference type="InterPro" id="IPR033118">
    <property type="entry name" value="EXPERA"/>
</dbReference>
<evidence type="ECO:0000256" key="3">
    <source>
        <dbReference type="ARBA" id="ARBA00022692"/>
    </source>
</evidence>
<keyword evidence="3 7" id="KW-0812">Transmembrane</keyword>
<evidence type="ECO:0000259" key="8">
    <source>
        <dbReference type="PROSITE" id="PS51751"/>
    </source>
</evidence>
<evidence type="ECO:0000256" key="7">
    <source>
        <dbReference type="PIRNR" id="PIRNR031032"/>
    </source>
</evidence>
<keyword evidence="4 7" id="KW-0256">Endoplasmic reticulum</keyword>
<comment type="caution">
    <text evidence="9">The sequence shown here is derived from an EMBL/GenBank/DDBJ whole genome shotgun (WGS) entry which is preliminary data.</text>
</comment>
<comment type="similarity">
    <text evidence="2">Belongs to the TMEM97/sigma-2 receptor family.</text>
</comment>
<accession>A0AAD5X8B2</accession>
<dbReference type="PIRSF" id="PIRSF031032">
    <property type="entry name" value="TMP_97_prd"/>
    <property type="match status" value="1"/>
</dbReference>
<evidence type="ECO:0000256" key="1">
    <source>
        <dbReference type="ARBA" id="ARBA00004477"/>
    </source>
</evidence>
<proteinExistence type="inferred from homology"/>
<dbReference type="Proteomes" id="UP001212841">
    <property type="component" value="Unassembled WGS sequence"/>
</dbReference>
<dbReference type="GO" id="GO:0005789">
    <property type="term" value="C:endoplasmic reticulum membrane"/>
    <property type="evidence" value="ECO:0007669"/>
    <property type="project" value="UniProtKB-SubCell"/>
</dbReference>
<organism evidence="9 10">
    <name type="scientific">Rhizophlyctis rosea</name>
    <dbReference type="NCBI Taxonomy" id="64517"/>
    <lineage>
        <taxon>Eukaryota</taxon>
        <taxon>Fungi</taxon>
        <taxon>Fungi incertae sedis</taxon>
        <taxon>Chytridiomycota</taxon>
        <taxon>Chytridiomycota incertae sedis</taxon>
        <taxon>Chytridiomycetes</taxon>
        <taxon>Rhizophlyctidales</taxon>
        <taxon>Rhizophlyctidaceae</taxon>
        <taxon>Rhizophlyctis</taxon>
    </lineage>
</organism>
<dbReference type="InterPro" id="IPR016964">
    <property type="entry name" value="Sigma2_recept"/>
</dbReference>
<dbReference type="InterPro" id="IPR051987">
    <property type="entry name" value="Sigma-2_receptor-like"/>
</dbReference>
<evidence type="ECO:0000313" key="9">
    <source>
        <dbReference type="EMBL" id="KAJ3054808.1"/>
    </source>
</evidence>
<protein>
    <recommendedName>
        <fullName evidence="7">Efficient mitochondria targeting-associated protein 19</fullName>
    </recommendedName>
</protein>
<dbReference type="PANTHER" id="PTHR31204:SF1">
    <property type="entry name" value="SIGMA INTRACELLULAR RECEPTOR 2"/>
    <property type="match status" value="1"/>
</dbReference>
<dbReference type="PANTHER" id="PTHR31204">
    <property type="entry name" value="SIGMA INTRACELLULAR RECEPTOR 2"/>
    <property type="match status" value="1"/>
</dbReference>
<evidence type="ECO:0000256" key="2">
    <source>
        <dbReference type="ARBA" id="ARBA00009096"/>
    </source>
</evidence>